<organism evidence="2 3">
    <name type="scientific">Vagococcus lutrae</name>
    <dbReference type="NCBI Taxonomy" id="81947"/>
    <lineage>
        <taxon>Bacteria</taxon>
        <taxon>Bacillati</taxon>
        <taxon>Bacillota</taxon>
        <taxon>Bacilli</taxon>
        <taxon>Lactobacillales</taxon>
        <taxon>Enterococcaceae</taxon>
        <taxon>Vagococcus</taxon>
    </lineage>
</organism>
<gene>
    <name evidence="2" type="ORF">PML95_10060</name>
</gene>
<accession>A0AAF0BJ78</accession>
<geneLocation type="plasmid" evidence="2 3">
    <name>pK204-1-A</name>
</geneLocation>
<name>A0AAF0BJ78_9ENTE</name>
<feature type="region of interest" description="Disordered" evidence="1">
    <location>
        <begin position="1"/>
        <end position="46"/>
    </location>
</feature>
<protein>
    <recommendedName>
        <fullName evidence="4">Phage protein</fullName>
    </recommendedName>
</protein>
<dbReference type="EMBL" id="CP116508">
    <property type="protein sequence ID" value="WCG23706.1"/>
    <property type="molecule type" value="Genomic_DNA"/>
</dbReference>
<keyword evidence="2" id="KW-0614">Plasmid</keyword>
<evidence type="ECO:0008006" key="4">
    <source>
        <dbReference type="Google" id="ProtNLM"/>
    </source>
</evidence>
<evidence type="ECO:0000256" key="1">
    <source>
        <dbReference type="SAM" id="MobiDB-lite"/>
    </source>
</evidence>
<feature type="compositionally biased region" description="Basic residues" evidence="1">
    <location>
        <begin position="1"/>
        <end position="26"/>
    </location>
</feature>
<dbReference type="Proteomes" id="UP001179600">
    <property type="component" value="Plasmid pK204-1-A"/>
</dbReference>
<sequence length="66" mass="7412">MKIGVRKPSIKKSVKSRTTGKAKRQIKSTLNPTYGKKGAGLAKNPKKSLENKVYKKTSVSFWDLFK</sequence>
<evidence type="ECO:0000313" key="3">
    <source>
        <dbReference type="Proteomes" id="UP001179600"/>
    </source>
</evidence>
<proteinExistence type="predicted"/>
<dbReference type="AlphaFoldDB" id="A0AAF0BJ78"/>
<dbReference type="RefSeq" id="WP_248852089.1">
    <property type="nucleotide sequence ID" value="NZ_CP097044.1"/>
</dbReference>
<reference evidence="2" key="1">
    <citation type="submission" date="2023-01" db="EMBL/GenBank/DDBJ databases">
        <title>Oxazolidinone resistance genes in florfenicol resistant enterococci from beef cattle and veal calves at slaughter.</title>
        <authorList>
            <person name="Biggel M."/>
        </authorList>
    </citation>
    <scope>NUCLEOTIDE SEQUENCE</scope>
    <source>
        <strain evidence="2">K204-1</strain>
        <plasmid evidence="2">pK204-1-A</plasmid>
    </source>
</reference>
<evidence type="ECO:0000313" key="2">
    <source>
        <dbReference type="EMBL" id="WCG23706.1"/>
    </source>
</evidence>